<dbReference type="Pfam" id="PF00078">
    <property type="entry name" value="RVT_1"/>
    <property type="match status" value="1"/>
</dbReference>
<dbReference type="PROSITE" id="PS50994">
    <property type="entry name" value="INTEGRASE"/>
    <property type="match status" value="1"/>
</dbReference>
<dbReference type="Pfam" id="PF00665">
    <property type="entry name" value="rve"/>
    <property type="match status" value="1"/>
</dbReference>
<sequence>NATRSHIAERQRRLPRSKMRSKGDVDYAVRNQPGKERRCKQCNQAPRQCPAYGKRCYTCNRMNHFSLCCRSRQVNQVQEEVESDENFKVLDVSICGVNRQAGLDWTMQGQIAGCVISFKVDTGSQANLLPLSIFRRICSTTPLRNSTAVLTAYNGSVIRHVGVATASLLLNKAKHETNFFIVKKGRQAILGFNTCLQFGLIPSVVDAVNMQDGHETPERTAPHLFSGTGCVKRHYKMVLRPGAVPVVQPARRVPFSLREPLREELNRMEKASIIKRVDEPTEWVSPLVIVRKKNGSLRVCMDPREINKHIMREHYPMPGREDIECELSGARLFSRLDANSGFHQIPLDEATSRICTFATPFGRYRFLRLPFGISSASEVFQKTLAEIFDGLPGVHVYVDDVLICGNSKQQHDDRLRAALRRAEEAGLTFNREKCAFGVKEITFLGDVISEHGILPSSDLISSIQAMPHPNDKNAVRRMLGVVNYFRKYVPRLSDKTSLLRSLVKENVVFDWSSAHEREWKEVCEALTTPPVLAFFDAKKETKISADASGLGLGAALLQKHGSEWRPVMYASRALTDSETRYSQIEKETLGIVFACEKFQQLVYGRKIVIETDHRPLLAIAKKGVGDMPPRLQRFFIRLLRYDYELQFVPGKDLLLADMLSRAPAFRAVLESTEEVDVHAVQVLSSIVSTPTKRRLQSETLADPYLSKVLEQVAQGTTIEGELKPFAAELSEIDGILLKGCKIVVPKTMRVEMLQKLHAGHLGLNKSKARARGLIFWPAMGSAIETLIRKCSACQKYAYKQASEPFILWPTPKVPWHRVGIDLFHFAGDMYVVVFDAHSNFPDVEKLAVTTAREVVTKVASIFARYGIPAQVCTDNGPQFASQEFAEFARRYDFVHSTSSPEFPRSNGLAEKGVQIVKCIMKKTAESRDDFWMGLLSYRASPLEDGQSPGELLQGRRLRTTLPECSVEQERPVVKHRQSSKGKLLPPLQQGDTVRIRDGRQWSRKAMVLQKVAPRSHIVRMDNDRLLRRNRQHLLRTQEHYNVIDDDDDADIRSEASRTSSPGTADGQGEPRDGLATSTQLTASGAAAGSTMPAIPRRTTRPRLEPKRLTYDHKFRQIS</sequence>
<dbReference type="InterPro" id="IPR043502">
    <property type="entry name" value="DNA/RNA_pol_sf"/>
</dbReference>
<dbReference type="FunFam" id="1.10.340.70:FF:000004">
    <property type="entry name" value="Retrovirus-related Pol polyprotein from transposon 297-like Protein"/>
    <property type="match status" value="1"/>
</dbReference>
<evidence type="ECO:0000313" key="11">
    <source>
        <dbReference type="EMBL" id="JAT93635.1"/>
    </source>
</evidence>
<protein>
    <recommendedName>
        <fullName evidence="1">RNA-directed DNA polymerase</fullName>
        <ecNumber evidence="1">2.7.7.49</ecNumber>
    </recommendedName>
</protein>
<dbReference type="GO" id="GO:0003676">
    <property type="term" value="F:nucleic acid binding"/>
    <property type="evidence" value="ECO:0007669"/>
    <property type="project" value="InterPro"/>
</dbReference>
<feature type="non-terminal residue" evidence="11">
    <location>
        <position position="1"/>
    </location>
</feature>
<keyword evidence="2" id="KW-0808">Transferase</keyword>
<dbReference type="Gene3D" id="3.10.10.10">
    <property type="entry name" value="HIV Type 1 Reverse Transcriptase, subunit A, domain 1"/>
    <property type="match status" value="1"/>
</dbReference>
<keyword evidence="3" id="KW-0548">Nucleotidyltransferase</keyword>
<evidence type="ECO:0000256" key="8">
    <source>
        <dbReference type="SAM" id="MobiDB-lite"/>
    </source>
</evidence>
<dbReference type="FunFam" id="3.30.420.10:FF:000063">
    <property type="entry name" value="Retrovirus-related Pol polyprotein from transposon 297-like Protein"/>
    <property type="match status" value="1"/>
</dbReference>
<dbReference type="Gene3D" id="3.30.420.10">
    <property type="entry name" value="Ribonuclease H-like superfamily/Ribonuclease H"/>
    <property type="match status" value="1"/>
</dbReference>
<dbReference type="EMBL" id="GFAC01005553">
    <property type="protein sequence ID" value="JAT93635.1"/>
    <property type="molecule type" value="mRNA"/>
</dbReference>
<dbReference type="SUPFAM" id="SSF50630">
    <property type="entry name" value="Acid proteases"/>
    <property type="match status" value="1"/>
</dbReference>
<reference evidence="11" key="1">
    <citation type="journal article" date="2017" name="Front. Cell. Infect. Microbiol.">
        <title>The Distinct Transcriptional Response of the Midgut of Amblyomma sculptum and Amblyomma aureolatum Ticks to Rickettsia rickettsii Correlates to Their Differences in Susceptibility to Infection.</title>
        <authorList>
            <person name="Martins L.A."/>
            <person name="Galletti M.F.B.M."/>
            <person name="Ribeiro J.M."/>
            <person name="Fujita A."/>
            <person name="Costa F.B."/>
            <person name="Labruna M.B."/>
            <person name="Daffre S."/>
            <person name="Fogaca A.C."/>
        </authorList>
    </citation>
    <scope>NUCLEOTIDE SEQUENCE</scope>
</reference>
<dbReference type="InterPro" id="IPR036397">
    <property type="entry name" value="RNaseH_sf"/>
</dbReference>
<dbReference type="GO" id="GO:0015074">
    <property type="term" value="P:DNA integration"/>
    <property type="evidence" value="ECO:0007669"/>
    <property type="project" value="InterPro"/>
</dbReference>
<feature type="region of interest" description="Disordered" evidence="8">
    <location>
        <begin position="1"/>
        <end position="23"/>
    </location>
</feature>
<keyword evidence="4" id="KW-0540">Nuclease</keyword>
<dbReference type="InterPro" id="IPR041577">
    <property type="entry name" value="RT_RNaseH_2"/>
</dbReference>
<dbReference type="InterPro" id="IPR012337">
    <property type="entry name" value="RNaseH-like_sf"/>
</dbReference>
<evidence type="ECO:0000256" key="7">
    <source>
        <dbReference type="ARBA" id="ARBA00023268"/>
    </source>
</evidence>
<organism evidence="11">
    <name type="scientific">Amblyomma aureolatum</name>
    <dbReference type="NCBI Taxonomy" id="187763"/>
    <lineage>
        <taxon>Eukaryota</taxon>
        <taxon>Metazoa</taxon>
        <taxon>Ecdysozoa</taxon>
        <taxon>Arthropoda</taxon>
        <taxon>Chelicerata</taxon>
        <taxon>Arachnida</taxon>
        <taxon>Acari</taxon>
        <taxon>Parasitiformes</taxon>
        <taxon>Ixodida</taxon>
        <taxon>Ixodoidea</taxon>
        <taxon>Ixodidae</taxon>
        <taxon>Amblyomminae</taxon>
        <taxon>Amblyomma</taxon>
    </lineage>
</organism>
<keyword evidence="6" id="KW-0695">RNA-directed DNA polymerase</keyword>
<dbReference type="FunFam" id="3.30.70.270:FF:000020">
    <property type="entry name" value="Transposon Tf2-6 polyprotein-like Protein"/>
    <property type="match status" value="1"/>
</dbReference>
<dbReference type="GO" id="GO:0042575">
    <property type="term" value="C:DNA polymerase complex"/>
    <property type="evidence" value="ECO:0007669"/>
    <property type="project" value="UniProtKB-ARBA"/>
</dbReference>
<dbReference type="SUPFAM" id="SSF53098">
    <property type="entry name" value="Ribonuclease H-like"/>
    <property type="match status" value="1"/>
</dbReference>
<dbReference type="GO" id="GO:0004519">
    <property type="term" value="F:endonuclease activity"/>
    <property type="evidence" value="ECO:0007669"/>
    <property type="project" value="UniProtKB-KW"/>
</dbReference>
<dbReference type="Gene3D" id="3.30.70.270">
    <property type="match status" value="2"/>
</dbReference>
<proteinExistence type="evidence at transcript level"/>
<dbReference type="FunFam" id="3.10.10.10:FF:000003">
    <property type="entry name" value="Retrovirus-related Pol polyprotein from transposon 297-like Protein"/>
    <property type="match status" value="1"/>
</dbReference>
<dbReference type="CDD" id="cd05481">
    <property type="entry name" value="retropepsin_like_LTR_1"/>
    <property type="match status" value="1"/>
</dbReference>
<dbReference type="CDD" id="cd01647">
    <property type="entry name" value="RT_LTR"/>
    <property type="match status" value="1"/>
</dbReference>
<keyword evidence="5" id="KW-0378">Hydrolase</keyword>
<evidence type="ECO:0000256" key="5">
    <source>
        <dbReference type="ARBA" id="ARBA00022759"/>
    </source>
</evidence>
<dbReference type="FunFam" id="3.10.20.370:FF:000001">
    <property type="entry name" value="Retrovirus-related Pol polyprotein from transposon 17.6-like protein"/>
    <property type="match status" value="1"/>
</dbReference>
<dbReference type="EC" id="2.7.7.49" evidence="1"/>
<feature type="domain" description="Integrase catalytic" evidence="10">
    <location>
        <begin position="810"/>
        <end position="970"/>
    </location>
</feature>
<feature type="domain" description="Reverse transcriptase" evidence="9">
    <location>
        <begin position="271"/>
        <end position="448"/>
    </location>
</feature>
<feature type="compositionally biased region" description="Basic and acidic residues" evidence="8">
    <location>
        <begin position="1"/>
        <end position="12"/>
    </location>
</feature>
<dbReference type="CDD" id="cd09274">
    <property type="entry name" value="RNase_HI_RT_Ty3"/>
    <property type="match status" value="1"/>
</dbReference>
<dbReference type="InterPro" id="IPR043128">
    <property type="entry name" value="Rev_trsase/Diguanyl_cyclase"/>
</dbReference>
<dbReference type="AlphaFoldDB" id="A0A1E1X2Y8"/>
<evidence type="ECO:0000256" key="3">
    <source>
        <dbReference type="ARBA" id="ARBA00022695"/>
    </source>
</evidence>
<evidence type="ECO:0000256" key="6">
    <source>
        <dbReference type="ARBA" id="ARBA00022918"/>
    </source>
</evidence>
<dbReference type="InterPro" id="IPR021109">
    <property type="entry name" value="Peptidase_aspartic_dom_sf"/>
</dbReference>
<dbReference type="Pfam" id="PF17921">
    <property type="entry name" value="Integrase_H2C2"/>
    <property type="match status" value="1"/>
</dbReference>
<evidence type="ECO:0000259" key="9">
    <source>
        <dbReference type="PROSITE" id="PS50878"/>
    </source>
</evidence>
<dbReference type="InterPro" id="IPR000477">
    <property type="entry name" value="RT_dom"/>
</dbReference>
<evidence type="ECO:0000256" key="2">
    <source>
        <dbReference type="ARBA" id="ARBA00022679"/>
    </source>
</evidence>
<name>A0A1E1X2Y8_9ACAR</name>
<dbReference type="GO" id="GO:0003964">
    <property type="term" value="F:RNA-directed DNA polymerase activity"/>
    <property type="evidence" value="ECO:0007669"/>
    <property type="project" value="UniProtKB-KW"/>
</dbReference>
<evidence type="ECO:0000256" key="4">
    <source>
        <dbReference type="ARBA" id="ARBA00022722"/>
    </source>
</evidence>
<evidence type="ECO:0000256" key="1">
    <source>
        <dbReference type="ARBA" id="ARBA00012493"/>
    </source>
</evidence>
<dbReference type="Pfam" id="PF17919">
    <property type="entry name" value="RT_RNaseH_2"/>
    <property type="match status" value="1"/>
</dbReference>
<dbReference type="PANTHER" id="PTHR37984:SF5">
    <property type="entry name" value="PROTEIN NYNRIN-LIKE"/>
    <property type="match status" value="1"/>
</dbReference>
<keyword evidence="5" id="KW-0255">Endonuclease</keyword>
<dbReference type="Gene3D" id="1.10.340.70">
    <property type="match status" value="1"/>
</dbReference>
<dbReference type="SUPFAM" id="SSF56672">
    <property type="entry name" value="DNA/RNA polymerases"/>
    <property type="match status" value="1"/>
</dbReference>
<keyword evidence="7" id="KW-0511">Multifunctional enzyme</keyword>
<feature type="region of interest" description="Disordered" evidence="8">
    <location>
        <begin position="1038"/>
        <end position="1102"/>
    </location>
</feature>
<dbReference type="InterPro" id="IPR001584">
    <property type="entry name" value="Integrase_cat-core"/>
</dbReference>
<dbReference type="PROSITE" id="PS50878">
    <property type="entry name" value="RT_POL"/>
    <property type="match status" value="1"/>
</dbReference>
<dbReference type="PANTHER" id="PTHR37984">
    <property type="entry name" value="PROTEIN CBG26694"/>
    <property type="match status" value="1"/>
</dbReference>
<accession>A0A1E1X2Y8</accession>
<dbReference type="InterPro" id="IPR041588">
    <property type="entry name" value="Integrase_H2C2"/>
</dbReference>
<dbReference type="InterPro" id="IPR050951">
    <property type="entry name" value="Retrovirus_Pol_polyprotein"/>
</dbReference>
<evidence type="ECO:0000259" key="10">
    <source>
        <dbReference type="PROSITE" id="PS50994"/>
    </source>
</evidence>